<dbReference type="PANTHER" id="PTHR48098:SF3">
    <property type="entry name" value="IRON(III) ENTEROBACTIN ESTERASE"/>
    <property type="match status" value="1"/>
</dbReference>
<sequence length="235" mass="27387">MTENYYKWHSPHIGRDFEMLVFGDRGYPLLLFPTSMGRYYESKDRGLIDAIAWFIEQGHVKVYCPDGLDIESWYNRQIPPAERALNHLLYDAVIFQEVLPRMVEETGFGRIAVAGCSFGGYHAANFAFRHPEKVSYLFSMSGLFDIRSRIEGHYDDNVYFNNPMDFMPDNPHPDLWRMGIVLGVAERDVCLGQNEQFSGILHNKQISHWLDVRPGTVHDWPVWKQMLPHYLSLIK</sequence>
<dbReference type="InterPro" id="IPR000073">
    <property type="entry name" value="AB_hydrolase_1"/>
</dbReference>
<feature type="domain" description="AB hydrolase-1" evidence="1">
    <location>
        <begin position="96"/>
        <end position="163"/>
    </location>
</feature>
<dbReference type="RefSeq" id="WP_146865894.1">
    <property type="nucleotide sequence ID" value="NZ_BKAU01000005.1"/>
</dbReference>
<evidence type="ECO:0000313" key="3">
    <source>
        <dbReference type="Proteomes" id="UP000321436"/>
    </source>
</evidence>
<dbReference type="Gene3D" id="3.40.50.1820">
    <property type="entry name" value="alpha/beta hydrolase"/>
    <property type="match status" value="1"/>
</dbReference>
<dbReference type="AlphaFoldDB" id="A0A512RQB2"/>
<evidence type="ECO:0000259" key="1">
    <source>
        <dbReference type="Pfam" id="PF00561"/>
    </source>
</evidence>
<keyword evidence="3" id="KW-1185">Reference proteome</keyword>
<proteinExistence type="predicted"/>
<dbReference type="OrthoDB" id="9775130at2"/>
<dbReference type="Pfam" id="PF00561">
    <property type="entry name" value="Abhydrolase_1"/>
    <property type="match status" value="1"/>
</dbReference>
<evidence type="ECO:0000313" key="2">
    <source>
        <dbReference type="EMBL" id="GEP97882.1"/>
    </source>
</evidence>
<reference evidence="2 3" key="1">
    <citation type="submission" date="2019-07" db="EMBL/GenBank/DDBJ databases">
        <title>Whole genome shotgun sequence of Chitinophaga cymbidii NBRC 109752.</title>
        <authorList>
            <person name="Hosoyama A."/>
            <person name="Uohara A."/>
            <person name="Ohji S."/>
            <person name="Ichikawa N."/>
        </authorList>
    </citation>
    <scope>NUCLEOTIDE SEQUENCE [LARGE SCALE GENOMIC DNA]</scope>
    <source>
        <strain evidence="2 3">NBRC 109752</strain>
    </source>
</reference>
<dbReference type="InterPro" id="IPR050583">
    <property type="entry name" value="Mycobacterial_A85_antigen"/>
</dbReference>
<comment type="caution">
    <text evidence="2">The sequence shown here is derived from an EMBL/GenBank/DDBJ whole genome shotgun (WGS) entry which is preliminary data.</text>
</comment>
<dbReference type="InterPro" id="IPR029058">
    <property type="entry name" value="AB_hydrolase_fold"/>
</dbReference>
<dbReference type="Proteomes" id="UP000321436">
    <property type="component" value="Unassembled WGS sequence"/>
</dbReference>
<organism evidence="2 3">
    <name type="scientific">Chitinophaga cymbidii</name>
    <dbReference type="NCBI Taxonomy" id="1096750"/>
    <lineage>
        <taxon>Bacteria</taxon>
        <taxon>Pseudomonadati</taxon>
        <taxon>Bacteroidota</taxon>
        <taxon>Chitinophagia</taxon>
        <taxon>Chitinophagales</taxon>
        <taxon>Chitinophagaceae</taxon>
        <taxon>Chitinophaga</taxon>
    </lineage>
</organism>
<dbReference type="EMBL" id="BKAU01000005">
    <property type="protein sequence ID" value="GEP97882.1"/>
    <property type="molecule type" value="Genomic_DNA"/>
</dbReference>
<gene>
    <name evidence="2" type="ORF">CCY01nite_41420</name>
</gene>
<accession>A0A512RQB2</accession>
<dbReference type="SUPFAM" id="SSF53474">
    <property type="entry name" value="alpha/beta-Hydrolases"/>
    <property type="match status" value="1"/>
</dbReference>
<dbReference type="PANTHER" id="PTHR48098">
    <property type="entry name" value="ENTEROCHELIN ESTERASE-RELATED"/>
    <property type="match status" value="1"/>
</dbReference>
<name>A0A512RQB2_9BACT</name>
<protein>
    <submittedName>
        <fullName evidence="2">Esterase</fullName>
    </submittedName>
</protein>